<sequence length="67" mass="7936">MAGTPASEAKKLWWKFWLFINFIFYLLLIVTIITVYRSREQGQALTLAFIIIMIVELIQRIIIVYTL</sequence>
<dbReference type="EMBL" id="CAJVPM010015388">
    <property type="protein sequence ID" value="CAG8607600.1"/>
    <property type="molecule type" value="Genomic_DNA"/>
</dbReference>
<comment type="caution">
    <text evidence="1">The sequence shown here is derived from an EMBL/GenBank/DDBJ whole genome shotgun (WGS) entry which is preliminary data.</text>
</comment>
<proteinExistence type="predicted"/>
<accession>A0ACA9MVF4</accession>
<reference evidence="1" key="1">
    <citation type="submission" date="2021-06" db="EMBL/GenBank/DDBJ databases">
        <authorList>
            <person name="Kallberg Y."/>
            <person name="Tangrot J."/>
            <person name="Rosling A."/>
        </authorList>
    </citation>
    <scope>NUCLEOTIDE SEQUENCE</scope>
    <source>
        <strain evidence="1">AU212A</strain>
    </source>
</reference>
<protein>
    <submittedName>
        <fullName evidence="1">10172_t:CDS:1</fullName>
    </submittedName>
</protein>
<keyword evidence="2" id="KW-1185">Reference proteome</keyword>
<name>A0ACA9MVF4_9GLOM</name>
<organism evidence="1 2">
    <name type="scientific">Scutellospora calospora</name>
    <dbReference type="NCBI Taxonomy" id="85575"/>
    <lineage>
        <taxon>Eukaryota</taxon>
        <taxon>Fungi</taxon>
        <taxon>Fungi incertae sedis</taxon>
        <taxon>Mucoromycota</taxon>
        <taxon>Glomeromycotina</taxon>
        <taxon>Glomeromycetes</taxon>
        <taxon>Diversisporales</taxon>
        <taxon>Gigasporaceae</taxon>
        <taxon>Scutellospora</taxon>
    </lineage>
</organism>
<evidence type="ECO:0000313" key="1">
    <source>
        <dbReference type="EMBL" id="CAG8607600.1"/>
    </source>
</evidence>
<gene>
    <name evidence="1" type="ORF">SCALOS_LOCUS7163</name>
</gene>
<evidence type="ECO:0000313" key="2">
    <source>
        <dbReference type="Proteomes" id="UP000789860"/>
    </source>
</evidence>
<dbReference type="Proteomes" id="UP000789860">
    <property type="component" value="Unassembled WGS sequence"/>
</dbReference>
<feature type="non-terminal residue" evidence="1">
    <location>
        <position position="67"/>
    </location>
</feature>